<reference evidence="2 3" key="1">
    <citation type="submission" date="2018-06" db="EMBL/GenBank/DDBJ databases">
        <authorList>
            <consortium name="Pathogen Informatics"/>
            <person name="Doyle S."/>
        </authorList>
    </citation>
    <scope>NUCLEOTIDE SEQUENCE [LARGE SCALE GENOMIC DNA]</scope>
    <source>
        <strain evidence="2 3">NCTC12360</strain>
    </source>
</reference>
<evidence type="ECO:0000259" key="1">
    <source>
        <dbReference type="Pfam" id="PF14504"/>
    </source>
</evidence>
<gene>
    <name evidence="2" type="ORF">NCTC12360_00437</name>
</gene>
<proteinExistence type="predicted"/>
<sequence>MKRRGILFCCLFILALVVVYLQPVFFQRVSPSRPLFDNPVKAPTNLNYEPIKADGLAKAIGEPLSDFEEDFGAPIRTYRTGYDFEVRVYNHLDDQQYLEINTDGESVQAIKVIGQGGASLAPFSIGMTMTDLTELTMIYPNFTLSQNDRSVSFELMEQDMNYRPLVAFDNGTFAVLFFDQTTSELAAVTYLDQTTLLKLSPYQLTEGELTLFQESQTVNQETAALEKETLAFVIIQKMRDQKELESFGMALDTHSEAKDLLQEITENLSDHLTSQRIHAYQKALTAERTSTFTLTQEEWQDILKEKEISTVSSIFEAPVYDPTFTILSWYSDPSVYNVLSNQTPEKIGIAFSKANMVVLIQEDENEHTEDSTSDDL</sequence>
<dbReference type="InterPro" id="IPR029410">
    <property type="entry name" value="CAP_assoc"/>
</dbReference>
<dbReference type="EMBL" id="UFYW01000001">
    <property type="protein sequence ID" value="STD82018.1"/>
    <property type="molecule type" value="Genomic_DNA"/>
</dbReference>
<evidence type="ECO:0000313" key="3">
    <source>
        <dbReference type="Proteomes" id="UP000254807"/>
    </source>
</evidence>
<keyword evidence="3" id="KW-1185">Reference proteome</keyword>
<dbReference type="Gene3D" id="3.40.33.10">
    <property type="entry name" value="CAP"/>
    <property type="match status" value="1"/>
</dbReference>
<feature type="domain" description="CAP-associated" evidence="1">
    <location>
        <begin position="60"/>
        <end position="202"/>
    </location>
</feature>
<dbReference type="Pfam" id="PF14504">
    <property type="entry name" value="CAP_assoc_N"/>
    <property type="match status" value="1"/>
</dbReference>
<dbReference type="Proteomes" id="UP000254807">
    <property type="component" value="Unassembled WGS sequence"/>
</dbReference>
<protein>
    <recommendedName>
        <fullName evidence="1">CAP-associated domain-containing protein</fullName>
    </recommendedName>
</protein>
<dbReference type="AlphaFoldDB" id="A0A376H0U8"/>
<accession>A0A376H0U8</accession>
<dbReference type="RefSeq" id="WP_060813435.1">
    <property type="nucleotide sequence ID" value="NZ_JARPZP010000021.1"/>
</dbReference>
<evidence type="ECO:0000313" key="2">
    <source>
        <dbReference type="EMBL" id="STD82018.1"/>
    </source>
</evidence>
<name>A0A376H0U8_ENTGA</name>
<dbReference type="InterPro" id="IPR035940">
    <property type="entry name" value="CAP_sf"/>
</dbReference>
<dbReference type="OrthoDB" id="9783944at2"/>
<organism evidence="2 3">
    <name type="scientific">Enterococcus gallinarum</name>
    <dbReference type="NCBI Taxonomy" id="1353"/>
    <lineage>
        <taxon>Bacteria</taxon>
        <taxon>Bacillati</taxon>
        <taxon>Bacillota</taxon>
        <taxon>Bacilli</taxon>
        <taxon>Lactobacillales</taxon>
        <taxon>Enterococcaceae</taxon>
        <taxon>Enterococcus</taxon>
    </lineage>
</organism>